<comment type="subcellular location">
    <subcellularLocation>
        <location evidence="1">Membrane</location>
        <topology evidence="1">Single-pass membrane protein</topology>
    </subcellularLocation>
</comment>
<dbReference type="Pfam" id="PF00067">
    <property type="entry name" value="p450"/>
    <property type="match status" value="1"/>
</dbReference>
<dbReference type="InterPro" id="IPR017972">
    <property type="entry name" value="Cyt_P450_CS"/>
</dbReference>
<keyword evidence="9 12" id="KW-0503">Monooxygenase</keyword>
<evidence type="ECO:0000256" key="10">
    <source>
        <dbReference type="ARBA" id="ARBA00023136"/>
    </source>
</evidence>
<evidence type="ECO:0000256" key="6">
    <source>
        <dbReference type="ARBA" id="ARBA00022989"/>
    </source>
</evidence>
<dbReference type="PANTHER" id="PTHR47944">
    <property type="entry name" value="CYTOCHROME P450 98A9"/>
    <property type="match status" value="1"/>
</dbReference>
<dbReference type="InterPro" id="IPR036396">
    <property type="entry name" value="Cyt_P450_sf"/>
</dbReference>
<organism evidence="14 15">
    <name type="scientific">Thalictrum thalictroides</name>
    <name type="common">Rue-anemone</name>
    <name type="synonym">Anemone thalictroides</name>
    <dbReference type="NCBI Taxonomy" id="46969"/>
    <lineage>
        <taxon>Eukaryota</taxon>
        <taxon>Viridiplantae</taxon>
        <taxon>Streptophyta</taxon>
        <taxon>Embryophyta</taxon>
        <taxon>Tracheophyta</taxon>
        <taxon>Spermatophyta</taxon>
        <taxon>Magnoliopsida</taxon>
        <taxon>Ranunculales</taxon>
        <taxon>Ranunculaceae</taxon>
        <taxon>Thalictroideae</taxon>
        <taxon>Thalictrum</taxon>
    </lineage>
</organism>
<evidence type="ECO:0000256" key="4">
    <source>
        <dbReference type="ARBA" id="ARBA00022692"/>
    </source>
</evidence>
<dbReference type="PRINTS" id="PR00385">
    <property type="entry name" value="P450"/>
</dbReference>
<dbReference type="FunFam" id="1.10.630.10:FF:000012">
    <property type="entry name" value="Cytochrome P450 family protein"/>
    <property type="match status" value="1"/>
</dbReference>
<evidence type="ECO:0000256" key="8">
    <source>
        <dbReference type="ARBA" id="ARBA00023004"/>
    </source>
</evidence>
<dbReference type="PROSITE" id="PS00086">
    <property type="entry name" value="CYTOCHROME_P450"/>
    <property type="match status" value="1"/>
</dbReference>
<reference evidence="14 15" key="1">
    <citation type="submission" date="2020-06" db="EMBL/GenBank/DDBJ databases">
        <title>Transcriptomic and genomic resources for Thalictrum thalictroides and T. hernandezii: Facilitating candidate gene discovery in an emerging model plant lineage.</title>
        <authorList>
            <person name="Arias T."/>
            <person name="Riano-Pachon D.M."/>
            <person name="Di Stilio V.S."/>
        </authorList>
    </citation>
    <scope>NUCLEOTIDE SEQUENCE [LARGE SCALE GENOMIC DNA]</scope>
    <source>
        <strain evidence="15">cv. WT478/WT964</strain>
        <tissue evidence="14">Leaves</tissue>
    </source>
</reference>
<keyword evidence="4 13" id="KW-0812">Transmembrane</keyword>
<feature type="transmembrane region" description="Helical" evidence="13">
    <location>
        <begin position="14"/>
        <end position="34"/>
    </location>
</feature>
<dbReference type="InterPro" id="IPR001128">
    <property type="entry name" value="Cyt_P450"/>
</dbReference>
<dbReference type="GO" id="GO:0020037">
    <property type="term" value="F:heme binding"/>
    <property type="evidence" value="ECO:0007669"/>
    <property type="project" value="InterPro"/>
</dbReference>
<dbReference type="Proteomes" id="UP000554482">
    <property type="component" value="Unassembled WGS sequence"/>
</dbReference>
<keyword evidence="15" id="KW-1185">Reference proteome</keyword>
<evidence type="ECO:0000256" key="3">
    <source>
        <dbReference type="ARBA" id="ARBA00022617"/>
    </source>
</evidence>
<keyword evidence="6 13" id="KW-1133">Transmembrane helix</keyword>
<protein>
    <submittedName>
        <fullName evidence="14">Cytochrome p450</fullName>
    </submittedName>
</protein>
<evidence type="ECO:0000256" key="12">
    <source>
        <dbReference type="RuleBase" id="RU000461"/>
    </source>
</evidence>
<dbReference type="SUPFAM" id="SSF48264">
    <property type="entry name" value="Cytochrome P450"/>
    <property type="match status" value="1"/>
</dbReference>
<evidence type="ECO:0000256" key="2">
    <source>
        <dbReference type="ARBA" id="ARBA00010617"/>
    </source>
</evidence>
<dbReference type="OrthoDB" id="1470350at2759"/>
<evidence type="ECO:0000256" key="7">
    <source>
        <dbReference type="ARBA" id="ARBA00023002"/>
    </source>
</evidence>
<keyword evidence="7 12" id="KW-0560">Oxidoreductase</keyword>
<sequence length="515" mass="57797">MDFSSFSSSSLSSYFNLSFTALIFFISLFLVLLLSRKAKSKQVKLPPGPPGWPVVGNLFQLARSGKEFFQYVRDLQPKYGPIFSLKLGTRTVIIVTSPELAHEALIEKGQVFANRPAEHATRAIFSSNKFTVNSATYGPTWRSLRRNMVQGMLSSTRVKDFREVRNSAMNRLISRLQAEAESTEGVVSVLKCVRFAVFCILLDMCFGVQMGEETIEKIDETLKDVLVTLLPRLDDFLPMLGPFFLKQKKRALEVREEQMRTILPLIEKRRSKLLNPGSDENASTFAYLDTLFDLKIEGRKSAPSEAELVSLCSEFLNGGTDTTATAIEWGMARLIQKPEIQSRLYSEIKSIVGDRTVDEGDIEKMPYLNAFTKELLRKHPPTYFVLSHAVTQRAKLAGYDIPVNASVEFFSAAIGEDSKTWSNPKEFDPDRFFTGSEDADITGVTGVKMVPFGVGRRICPGLGIGTTHIKLMIARMVQEFEWSAPPSEPVIDFTETLQFTVVMKTPLQAMMKPRI</sequence>
<dbReference type="GO" id="GO:0016020">
    <property type="term" value="C:membrane"/>
    <property type="evidence" value="ECO:0007669"/>
    <property type="project" value="UniProtKB-SubCell"/>
</dbReference>
<proteinExistence type="inferred from homology"/>
<dbReference type="Gene3D" id="1.10.630.10">
    <property type="entry name" value="Cytochrome P450"/>
    <property type="match status" value="1"/>
</dbReference>
<evidence type="ECO:0000256" key="9">
    <source>
        <dbReference type="ARBA" id="ARBA00023033"/>
    </source>
</evidence>
<evidence type="ECO:0000313" key="15">
    <source>
        <dbReference type="Proteomes" id="UP000554482"/>
    </source>
</evidence>
<dbReference type="AlphaFoldDB" id="A0A7J6VEY8"/>
<feature type="binding site" description="axial binding residue" evidence="11">
    <location>
        <position position="459"/>
    </location>
    <ligand>
        <name>heme</name>
        <dbReference type="ChEBI" id="CHEBI:30413"/>
    </ligand>
    <ligandPart>
        <name>Fe</name>
        <dbReference type="ChEBI" id="CHEBI:18248"/>
    </ligandPart>
</feature>
<dbReference type="PANTHER" id="PTHR47944:SF19">
    <property type="entry name" value="CYTOCHROME P450 77A4"/>
    <property type="match status" value="1"/>
</dbReference>
<dbReference type="InterPro" id="IPR002401">
    <property type="entry name" value="Cyt_P450_E_grp-I"/>
</dbReference>
<comment type="cofactor">
    <cofactor evidence="11">
        <name>heme</name>
        <dbReference type="ChEBI" id="CHEBI:30413"/>
    </cofactor>
</comment>
<keyword evidence="3 11" id="KW-0349">Heme</keyword>
<evidence type="ECO:0000256" key="1">
    <source>
        <dbReference type="ARBA" id="ARBA00004167"/>
    </source>
</evidence>
<keyword evidence="8 11" id="KW-0408">Iron</keyword>
<evidence type="ECO:0000256" key="13">
    <source>
        <dbReference type="SAM" id="Phobius"/>
    </source>
</evidence>
<dbReference type="CDD" id="cd11075">
    <property type="entry name" value="CYP77_89"/>
    <property type="match status" value="1"/>
</dbReference>
<keyword evidence="10 13" id="KW-0472">Membrane</keyword>
<gene>
    <name evidence="14" type="ORF">FRX31_026752</name>
</gene>
<evidence type="ECO:0000256" key="5">
    <source>
        <dbReference type="ARBA" id="ARBA00022723"/>
    </source>
</evidence>
<evidence type="ECO:0000313" key="14">
    <source>
        <dbReference type="EMBL" id="KAF5183664.1"/>
    </source>
</evidence>
<dbReference type="GO" id="GO:0005506">
    <property type="term" value="F:iron ion binding"/>
    <property type="evidence" value="ECO:0007669"/>
    <property type="project" value="InterPro"/>
</dbReference>
<comment type="caution">
    <text evidence="14">The sequence shown here is derived from an EMBL/GenBank/DDBJ whole genome shotgun (WGS) entry which is preliminary data.</text>
</comment>
<comment type="similarity">
    <text evidence="2 12">Belongs to the cytochrome P450 family.</text>
</comment>
<dbReference type="PRINTS" id="PR00463">
    <property type="entry name" value="EP450I"/>
</dbReference>
<name>A0A7J6VEY8_THATH</name>
<keyword evidence="5 11" id="KW-0479">Metal-binding</keyword>
<accession>A0A7J6VEY8</accession>
<dbReference type="EMBL" id="JABWDY010033114">
    <property type="protein sequence ID" value="KAF5183664.1"/>
    <property type="molecule type" value="Genomic_DNA"/>
</dbReference>
<evidence type="ECO:0000256" key="11">
    <source>
        <dbReference type="PIRSR" id="PIRSR602401-1"/>
    </source>
</evidence>
<dbReference type="GO" id="GO:0004497">
    <property type="term" value="F:monooxygenase activity"/>
    <property type="evidence" value="ECO:0007669"/>
    <property type="project" value="UniProtKB-KW"/>
</dbReference>
<dbReference type="GO" id="GO:0044550">
    <property type="term" value="P:secondary metabolite biosynthetic process"/>
    <property type="evidence" value="ECO:0007669"/>
    <property type="project" value="UniProtKB-ARBA"/>
</dbReference>
<dbReference type="GO" id="GO:0016705">
    <property type="term" value="F:oxidoreductase activity, acting on paired donors, with incorporation or reduction of molecular oxygen"/>
    <property type="evidence" value="ECO:0007669"/>
    <property type="project" value="InterPro"/>
</dbReference>